<comment type="caution">
    <text evidence="1">The sequence shown here is derived from an EMBL/GenBank/DDBJ whole genome shotgun (WGS) entry which is preliminary data.</text>
</comment>
<gene>
    <name evidence="1" type="ORF">CDAR_403171</name>
</gene>
<dbReference type="Proteomes" id="UP001054837">
    <property type="component" value="Unassembled WGS sequence"/>
</dbReference>
<organism evidence="1 2">
    <name type="scientific">Caerostris darwini</name>
    <dbReference type="NCBI Taxonomy" id="1538125"/>
    <lineage>
        <taxon>Eukaryota</taxon>
        <taxon>Metazoa</taxon>
        <taxon>Ecdysozoa</taxon>
        <taxon>Arthropoda</taxon>
        <taxon>Chelicerata</taxon>
        <taxon>Arachnida</taxon>
        <taxon>Araneae</taxon>
        <taxon>Araneomorphae</taxon>
        <taxon>Entelegynae</taxon>
        <taxon>Araneoidea</taxon>
        <taxon>Araneidae</taxon>
        <taxon>Caerostris</taxon>
    </lineage>
</organism>
<keyword evidence="2" id="KW-1185">Reference proteome</keyword>
<proteinExistence type="predicted"/>
<evidence type="ECO:0000313" key="1">
    <source>
        <dbReference type="EMBL" id="GIY88391.1"/>
    </source>
</evidence>
<evidence type="ECO:0000313" key="2">
    <source>
        <dbReference type="Proteomes" id="UP001054837"/>
    </source>
</evidence>
<accession>A0AAV4X0Q9</accession>
<dbReference type="AlphaFoldDB" id="A0AAV4X0Q9"/>
<sequence length="87" mass="9988">MSPQDKTLCSSAPISHAKHHLHQNDGWPAFPKHLNIIHSSWYFHPPSYHTTLSVYPISLSRIFSKDTWGWGGTEDWKANSVWGCPQF</sequence>
<dbReference type="EMBL" id="BPLQ01015487">
    <property type="protein sequence ID" value="GIY88391.1"/>
    <property type="molecule type" value="Genomic_DNA"/>
</dbReference>
<protein>
    <submittedName>
        <fullName evidence="1">Uncharacterized protein</fullName>
    </submittedName>
</protein>
<name>A0AAV4X0Q9_9ARAC</name>
<reference evidence="1 2" key="1">
    <citation type="submission" date="2021-06" db="EMBL/GenBank/DDBJ databases">
        <title>Caerostris darwini draft genome.</title>
        <authorList>
            <person name="Kono N."/>
            <person name="Arakawa K."/>
        </authorList>
    </citation>
    <scope>NUCLEOTIDE SEQUENCE [LARGE SCALE GENOMIC DNA]</scope>
</reference>